<dbReference type="SUPFAM" id="SSF56176">
    <property type="entry name" value="FAD-binding/transporter-associated domain-like"/>
    <property type="match status" value="1"/>
</dbReference>
<name>A0A6A5WCV8_9PLEO</name>
<feature type="domain" description="FAD-binding PCMH-type" evidence="4">
    <location>
        <begin position="147"/>
        <end position="326"/>
    </location>
</feature>
<evidence type="ECO:0000259" key="4">
    <source>
        <dbReference type="PROSITE" id="PS51387"/>
    </source>
</evidence>
<dbReference type="InterPro" id="IPR012951">
    <property type="entry name" value="BBE"/>
</dbReference>
<dbReference type="Pfam" id="PF08031">
    <property type="entry name" value="BBE"/>
    <property type="match status" value="1"/>
</dbReference>
<comment type="similarity">
    <text evidence="1">Belongs to the oxygen-dependent FAD-linked oxidoreductase family.</text>
</comment>
<dbReference type="GO" id="GO:0016491">
    <property type="term" value="F:oxidoreductase activity"/>
    <property type="evidence" value="ECO:0007669"/>
    <property type="project" value="UniProtKB-KW"/>
</dbReference>
<dbReference type="EMBL" id="ML977594">
    <property type="protein sequence ID" value="KAF1999680.1"/>
    <property type="molecule type" value="Genomic_DNA"/>
</dbReference>
<dbReference type="OrthoDB" id="415825at2759"/>
<dbReference type="AlphaFoldDB" id="A0A6A5WCV8"/>
<dbReference type="InterPro" id="IPR050432">
    <property type="entry name" value="FAD-linked_Oxidoreductases_BP"/>
</dbReference>
<evidence type="ECO:0000256" key="1">
    <source>
        <dbReference type="ARBA" id="ARBA00005466"/>
    </source>
</evidence>
<sequence>MLSLVSLVFFTSSALAHNFPWEGVQLVGADVTANPDVAFAKLPGKLPKAKCKLFPGDAAWPNTAKWSTFNSSVGGALIKGIPPAIVCYPGPAFDEAKCQAVITGTPNSFWLMQDPIIPYEQQWLGSPCPVPKTVPASDSVPQYSCNITSFPAYAVNATTVKHVQAAVNFARNNNIRLVIKNTGHDFLGRNTGGGALLVWTHYLKGSEYLPNLKFGKYNGQAVKVAAGIMQFEIQQIMEKEGITMLAPGSTTVGAYGGYLQGGGFGILSGRYGLMSDQVLSLEAVTADGRFVHADPYENEDLFWALRGGGPGNFAIATSYVVKAYPPISLTTTQINLETGFVNQAGFKAPASTIRGINDTVFWKIFEEFMADIPRITEVGGYGWNWVYTNPPNATEPRRFHHVLQINLSNRTAAEAKTFAEPLFQRFQAAGLNVTNPEPTFYATYAKQAFRPAGPGEVSTNGRRFGSREFPRVNFSNPTKFRALMDILKRFVAEGGYHYHSVDYSPTVEVAGWPGKTSAVNPAMRNEVSHSTGFDDNYYGEGVSVAQQKAMHNRLDSYLQPWRDVSPGAGAYMNEADVSEPNWKQSFYGANYGRLLRIKDDVDPWGLFYAITGVGSDRYTVLGTEGLPNQQGRLCRI</sequence>
<keyword evidence="2" id="KW-0560">Oxidoreductase</keyword>
<feature type="signal peptide" evidence="3">
    <location>
        <begin position="1"/>
        <end position="16"/>
    </location>
</feature>
<dbReference type="GO" id="GO:0071949">
    <property type="term" value="F:FAD binding"/>
    <property type="evidence" value="ECO:0007669"/>
    <property type="project" value="InterPro"/>
</dbReference>
<dbReference type="Pfam" id="PF01565">
    <property type="entry name" value="FAD_binding_4"/>
    <property type="match status" value="1"/>
</dbReference>
<dbReference type="PANTHER" id="PTHR13878:SF91">
    <property type="entry name" value="FAD BINDING DOMAIN PROTEIN (AFU_ORTHOLOGUE AFUA_6G12070)-RELATED"/>
    <property type="match status" value="1"/>
</dbReference>
<reference evidence="5" key="1">
    <citation type="journal article" date="2020" name="Stud. Mycol.">
        <title>101 Dothideomycetes genomes: a test case for predicting lifestyles and emergence of pathogens.</title>
        <authorList>
            <person name="Haridas S."/>
            <person name="Albert R."/>
            <person name="Binder M."/>
            <person name="Bloem J."/>
            <person name="Labutti K."/>
            <person name="Salamov A."/>
            <person name="Andreopoulos B."/>
            <person name="Baker S."/>
            <person name="Barry K."/>
            <person name="Bills G."/>
            <person name="Bluhm B."/>
            <person name="Cannon C."/>
            <person name="Castanera R."/>
            <person name="Culley D."/>
            <person name="Daum C."/>
            <person name="Ezra D."/>
            <person name="Gonzalez J."/>
            <person name="Henrissat B."/>
            <person name="Kuo A."/>
            <person name="Liang C."/>
            <person name="Lipzen A."/>
            <person name="Lutzoni F."/>
            <person name="Magnuson J."/>
            <person name="Mondo S."/>
            <person name="Nolan M."/>
            <person name="Ohm R."/>
            <person name="Pangilinan J."/>
            <person name="Park H.-J."/>
            <person name="Ramirez L."/>
            <person name="Alfaro M."/>
            <person name="Sun H."/>
            <person name="Tritt A."/>
            <person name="Yoshinaga Y."/>
            <person name="Zwiers L.-H."/>
            <person name="Turgeon B."/>
            <person name="Goodwin S."/>
            <person name="Spatafora J."/>
            <person name="Crous P."/>
            <person name="Grigoriev I."/>
        </authorList>
    </citation>
    <scope>NUCLEOTIDE SEQUENCE</scope>
    <source>
        <strain evidence="5">CBS 123094</strain>
    </source>
</reference>
<accession>A0A6A5WCV8</accession>
<protein>
    <submittedName>
        <fullName evidence="5">FAD/FMN-containing isoamyl alcohol oxidase-like protein MreA</fullName>
    </submittedName>
</protein>
<dbReference type="Gene3D" id="3.30.465.10">
    <property type="match status" value="2"/>
</dbReference>
<dbReference type="InterPro" id="IPR006094">
    <property type="entry name" value="Oxid_FAD_bind_N"/>
</dbReference>
<evidence type="ECO:0000256" key="3">
    <source>
        <dbReference type="SAM" id="SignalP"/>
    </source>
</evidence>
<keyword evidence="3" id="KW-0732">Signal</keyword>
<proteinExistence type="inferred from homology"/>
<evidence type="ECO:0000313" key="6">
    <source>
        <dbReference type="Proteomes" id="UP000799779"/>
    </source>
</evidence>
<dbReference type="InterPro" id="IPR016169">
    <property type="entry name" value="FAD-bd_PCMH_sub2"/>
</dbReference>
<dbReference type="InterPro" id="IPR036318">
    <property type="entry name" value="FAD-bd_PCMH-like_sf"/>
</dbReference>
<dbReference type="PANTHER" id="PTHR13878">
    <property type="entry name" value="GULONOLACTONE OXIDASE"/>
    <property type="match status" value="1"/>
</dbReference>
<evidence type="ECO:0000256" key="2">
    <source>
        <dbReference type="ARBA" id="ARBA00023002"/>
    </source>
</evidence>
<organism evidence="5 6">
    <name type="scientific">Amniculicola lignicola CBS 123094</name>
    <dbReference type="NCBI Taxonomy" id="1392246"/>
    <lineage>
        <taxon>Eukaryota</taxon>
        <taxon>Fungi</taxon>
        <taxon>Dikarya</taxon>
        <taxon>Ascomycota</taxon>
        <taxon>Pezizomycotina</taxon>
        <taxon>Dothideomycetes</taxon>
        <taxon>Pleosporomycetidae</taxon>
        <taxon>Pleosporales</taxon>
        <taxon>Amniculicolaceae</taxon>
        <taxon>Amniculicola</taxon>
    </lineage>
</organism>
<gene>
    <name evidence="5" type="ORF">P154DRAFT_467478</name>
</gene>
<feature type="chain" id="PRO_5025646270" evidence="3">
    <location>
        <begin position="17"/>
        <end position="636"/>
    </location>
</feature>
<dbReference type="InterPro" id="IPR016166">
    <property type="entry name" value="FAD-bd_PCMH"/>
</dbReference>
<dbReference type="Proteomes" id="UP000799779">
    <property type="component" value="Unassembled WGS sequence"/>
</dbReference>
<evidence type="ECO:0000313" key="5">
    <source>
        <dbReference type="EMBL" id="KAF1999680.1"/>
    </source>
</evidence>
<dbReference type="PROSITE" id="PS51387">
    <property type="entry name" value="FAD_PCMH"/>
    <property type="match status" value="1"/>
</dbReference>
<keyword evidence="6" id="KW-1185">Reference proteome</keyword>